<dbReference type="Pfam" id="PF00455">
    <property type="entry name" value="DeoRC"/>
    <property type="match status" value="1"/>
</dbReference>
<name>A0A347UCG3_9RHOB</name>
<evidence type="ECO:0000256" key="1">
    <source>
        <dbReference type="ARBA" id="ARBA00023015"/>
    </source>
</evidence>
<dbReference type="KEGG" id="pamo:BAR1_00480"/>
<evidence type="ECO:0000259" key="4">
    <source>
        <dbReference type="PROSITE" id="PS51000"/>
    </source>
</evidence>
<dbReference type="PANTHER" id="PTHR30363:SF44">
    <property type="entry name" value="AGA OPERON TRANSCRIPTIONAL REPRESSOR-RELATED"/>
    <property type="match status" value="1"/>
</dbReference>
<evidence type="ECO:0000256" key="2">
    <source>
        <dbReference type="ARBA" id="ARBA00023125"/>
    </source>
</evidence>
<dbReference type="OrthoDB" id="9816363at2"/>
<protein>
    <submittedName>
        <fullName evidence="5">DeoR/GlpR transcriptional regulator</fullName>
    </submittedName>
</protein>
<feature type="domain" description="HTH deoR-type" evidence="4">
    <location>
        <begin position="3"/>
        <end position="58"/>
    </location>
</feature>
<dbReference type="InterPro" id="IPR014036">
    <property type="entry name" value="DeoR-like_C"/>
</dbReference>
<dbReference type="InterPro" id="IPR036388">
    <property type="entry name" value="WH-like_DNA-bd_sf"/>
</dbReference>
<dbReference type="InterPro" id="IPR036390">
    <property type="entry name" value="WH_DNA-bd_sf"/>
</dbReference>
<dbReference type="SUPFAM" id="SSF100950">
    <property type="entry name" value="NagB/RpiA/CoA transferase-like"/>
    <property type="match status" value="1"/>
</dbReference>
<dbReference type="PROSITE" id="PS51000">
    <property type="entry name" value="HTH_DEOR_2"/>
    <property type="match status" value="1"/>
</dbReference>
<dbReference type="RefSeq" id="WP_118941199.1">
    <property type="nucleotide sequence ID" value="NZ_CP032125.1"/>
</dbReference>
<evidence type="ECO:0000313" key="6">
    <source>
        <dbReference type="Proteomes" id="UP000261704"/>
    </source>
</evidence>
<reference evidence="5 6" key="1">
    <citation type="submission" date="2018-09" db="EMBL/GenBank/DDBJ databases">
        <title>Profundibacter amoris BAR1 gen. nov., sp. nov., a new member of the Roseobacter clade isolated at Lokis Castle Vent Field on the Arctic Mid-Oceanic Ridge.</title>
        <authorList>
            <person name="Le Moine Bauer S."/>
            <person name="Sjoeberg A.G."/>
            <person name="L'Haridon S."/>
            <person name="Stokke R."/>
            <person name="Roalkvam I."/>
            <person name="Steen I.H."/>
            <person name="Dahle H."/>
        </authorList>
    </citation>
    <scope>NUCLEOTIDE SEQUENCE [LARGE SCALE GENOMIC DNA]</scope>
    <source>
        <strain evidence="5 6">BAR1</strain>
    </source>
</reference>
<dbReference type="InterPro" id="IPR018356">
    <property type="entry name" value="Tscrpt_reg_HTH_DeoR_CS"/>
</dbReference>
<dbReference type="GO" id="GO:0003700">
    <property type="term" value="F:DNA-binding transcription factor activity"/>
    <property type="evidence" value="ECO:0007669"/>
    <property type="project" value="InterPro"/>
</dbReference>
<dbReference type="Gene3D" id="1.10.10.10">
    <property type="entry name" value="Winged helix-like DNA-binding domain superfamily/Winged helix DNA-binding domain"/>
    <property type="match status" value="1"/>
</dbReference>
<dbReference type="InterPro" id="IPR050313">
    <property type="entry name" value="Carb_Metab_HTH_regulators"/>
</dbReference>
<dbReference type="EMBL" id="CP032125">
    <property type="protein sequence ID" value="AXX96541.1"/>
    <property type="molecule type" value="Genomic_DNA"/>
</dbReference>
<keyword evidence="6" id="KW-1185">Reference proteome</keyword>
<dbReference type="SUPFAM" id="SSF46785">
    <property type="entry name" value="Winged helix' DNA-binding domain"/>
    <property type="match status" value="1"/>
</dbReference>
<dbReference type="Gene3D" id="3.40.50.1360">
    <property type="match status" value="1"/>
</dbReference>
<dbReference type="Pfam" id="PF08220">
    <property type="entry name" value="HTH_DeoR"/>
    <property type="match status" value="1"/>
</dbReference>
<dbReference type="GO" id="GO:0003677">
    <property type="term" value="F:DNA binding"/>
    <property type="evidence" value="ECO:0007669"/>
    <property type="project" value="UniProtKB-KW"/>
</dbReference>
<evidence type="ECO:0000313" key="5">
    <source>
        <dbReference type="EMBL" id="AXX96541.1"/>
    </source>
</evidence>
<dbReference type="InterPro" id="IPR001034">
    <property type="entry name" value="DeoR_HTH"/>
</dbReference>
<organism evidence="5 6">
    <name type="scientific">Profundibacter amoris</name>
    <dbReference type="NCBI Taxonomy" id="2171755"/>
    <lineage>
        <taxon>Bacteria</taxon>
        <taxon>Pseudomonadati</taxon>
        <taxon>Pseudomonadota</taxon>
        <taxon>Alphaproteobacteria</taxon>
        <taxon>Rhodobacterales</taxon>
        <taxon>Paracoccaceae</taxon>
        <taxon>Profundibacter</taxon>
    </lineage>
</organism>
<dbReference type="PROSITE" id="PS00894">
    <property type="entry name" value="HTH_DEOR_1"/>
    <property type="match status" value="1"/>
</dbReference>
<dbReference type="SMART" id="SM01134">
    <property type="entry name" value="DeoRC"/>
    <property type="match status" value="1"/>
</dbReference>
<dbReference type="AlphaFoldDB" id="A0A347UCG3"/>
<proteinExistence type="predicted"/>
<dbReference type="PRINTS" id="PR00037">
    <property type="entry name" value="HTHLACR"/>
</dbReference>
<dbReference type="Proteomes" id="UP000261704">
    <property type="component" value="Chromosome"/>
</dbReference>
<keyword evidence="1" id="KW-0805">Transcription regulation</keyword>
<evidence type="ECO:0000256" key="3">
    <source>
        <dbReference type="ARBA" id="ARBA00023163"/>
    </source>
</evidence>
<dbReference type="PANTHER" id="PTHR30363">
    <property type="entry name" value="HTH-TYPE TRANSCRIPTIONAL REGULATOR SRLR-RELATED"/>
    <property type="match status" value="1"/>
</dbReference>
<keyword evidence="2" id="KW-0238">DNA-binding</keyword>
<keyword evidence="3" id="KW-0804">Transcription</keyword>
<sequence>MRVQDRQSRIVAEIRAHEKATVEHLADLLGASRETIRRDLTELENQGKVQKFHGGAMLPRGFGEGAFQQRMGENVAAKVQIAKTAANLFKPGETLFVDTGSTTLYFAEQLAGVKGLNIITNSTDIAQVISARGNSYAYLLGGSFGYDNRQTVGSLTVAQIEGFRAHHAVLTVGALDAVAGAADFDLEESQVAKAMIGRAGSVTVLADHSKFGAMASFGVCALEGIDRLVCDLAPPADLGRALGAAGAEVVITEGSE</sequence>
<gene>
    <name evidence="5" type="ORF">BAR1_00480</name>
</gene>
<accession>A0A347UCG3</accession>
<dbReference type="SMART" id="SM00420">
    <property type="entry name" value="HTH_DEOR"/>
    <property type="match status" value="1"/>
</dbReference>
<dbReference type="InterPro" id="IPR037171">
    <property type="entry name" value="NagB/RpiA_transferase-like"/>
</dbReference>